<keyword evidence="1" id="KW-0472">Membrane</keyword>
<feature type="transmembrane region" description="Helical" evidence="1">
    <location>
        <begin position="72"/>
        <end position="91"/>
    </location>
</feature>
<proteinExistence type="predicted"/>
<keyword evidence="1" id="KW-1133">Transmembrane helix</keyword>
<keyword evidence="1" id="KW-0812">Transmembrane</keyword>
<evidence type="ECO:0000313" key="3">
    <source>
        <dbReference type="Proteomes" id="UP000023152"/>
    </source>
</evidence>
<organism evidence="2 3">
    <name type="scientific">Reticulomyxa filosa</name>
    <dbReference type="NCBI Taxonomy" id="46433"/>
    <lineage>
        <taxon>Eukaryota</taxon>
        <taxon>Sar</taxon>
        <taxon>Rhizaria</taxon>
        <taxon>Retaria</taxon>
        <taxon>Foraminifera</taxon>
        <taxon>Monothalamids</taxon>
        <taxon>Reticulomyxidae</taxon>
        <taxon>Reticulomyxa</taxon>
    </lineage>
</organism>
<comment type="caution">
    <text evidence="2">The sequence shown here is derived from an EMBL/GenBank/DDBJ whole genome shotgun (WGS) entry which is preliminary data.</text>
</comment>
<keyword evidence="3" id="KW-1185">Reference proteome</keyword>
<feature type="transmembrane region" description="Helical" evidence="1">
    <location>
        <begin position="228"/>
        <end position="246"/>
    </location>
</feature>
<reference evidence="2 3" key="1">
    <citation type="journal article" date="2013" name="Curr. Biol.">
        <title>The Genome of the Foraminiferan Reticulomyxa filosa.</title>
        <authorList>
            <person name="Glockner G."/>
            <person name="Hulsmann N."/>
            <person name="Schleicher M."/>
            <person name="Noegel A.A."/>
            <person name="Eichinger L."/>
            <person name="Gallinger C."/>
            <person name="Pawlowski J."/>
            <person name="Sierra R."/>
            <person name="Euteneuer U."/>
            <person name="Pillet L."/>
            <person name="Moustafa A."/>
            <person name="Platzer M."/>
            <person name="Groth M."/>
            <person name="Szafranski K."/>
            <person name="Schliwa M."/>
        </authorList>
    </citation>
    <scope>NUCLEOTIDE SEQUENCE [LARGE SCALE GENOMIC DNA]</scope>
</reference>
<gene>
    <name evidence="2" type="ORF">RFI_19047</name>
</gene>
<feature type="transmembrane region" description="Helical" evidence="1">
    <location>
        <begin position="112"/>
        <end position="130"/>
    </location>
</feature>
<sequence length="264" mass="30048">FFIFKKKKKNGMCGGCNIFDKAKRLTGKSSEQMSKWTISVVLMCFLFGLGYIFSSSVTYTVAFVEDTLSCNINYRFLLFVLQRALLHGYFIERLRLVFRGSIYGYSPWFFRVCYVVLCLAVVSSSVWYFYLVSKNCYDSVTVALGTLLAVCWDAAIGLCVCGCFVYKLKQVMQLVHACNDTDFSDGRSQKNSLKMQQVIYRLTVLACTGVLVSFFAVSLYAFVGTPAAVMEIFFNSFLLSLSFKAYNKWFHFWCAPCLILCPPK</sequence>
<feature type="transmembrane region" description="Helical" evidence="1">
    <location>
        <begin position="142"/>
        <end position="166"/>
    </location>
</feature>
<dbReference type="Proteomes" id="UP000023152">
    <property type="component" value="Unassembled WGS sequence"/>
</dbReference>
<dbReference type="AlphaFoldDB" id="X6MX67"/>
<evidence type="ECO:0000256" key="1">
    <source>
        <dbReference type="SAM" id="Phobius"/>
    </source>
</evidence>
<protein>
    <submittedName>
        <fullName evidence="2">Uncharacterized protein</fullName>
    </submittedName>
</protein>
<feature type="non-terminal residue" evidence="2">
    <location>
        <position position="1"/>
    </location>
</feature>
<feature type="transmembrane region" description="Helical" evidence="1">
    <location>
        <begin position="33"/>
        <end position="52"/>
    </location>
</feature>
<feature type="transmembrane region" description="Helical" evidence="1">
    <location>
        <begin position="198"/>
        <end position="222"/>
    </location>
</feature>
<evidence type="ECO:0000313" key="2">
    <source>
        <dbReference type="EMBL" id="ETO18231.1"/>
    </source>
</evidence>
<name>X6MX67_RETFI</name>
<accession>X6MX67</accession>
<dbReference type="EMBL" id="ASPP01015301">
    <property type="protein sequence ID" value="ETO18231.1"/>
    <property type="molecule type" value="Genomic_DNA"/>
</dbReference>